<name>A0A1E1XVW3_AMBSC</name>
<feature type="non-terminal residue" evidence="1">
    <location>
        <position position="281"/>
    </location>
</feature>
<evidence type="ECO:0000313" key="1">
    <source>
        <dbReference type="EMBL" id="JAU03425.1"/>
    </source>
</evidence>
<reference evidence="1" key="2">
    <citation type="journal article" date="2017" name="Front. Cell. Infect. Microbiol.">
        <title>Analysis of the Salivary Gland Transcriptome of Unfed and Partially Fed Amblyomma sculptum Ticks and Descriptive Proteome of the Saliva.</title>
        <authorList>
            <person name="Esteves E."/>
            <person name="Maruyama S.R."/>
            <person name="Kawahara R."/>
            <person name="Fujita A."/>
            <person name="Martins L.A."/>
            <person name="Righi A.A."/>
            <person name="Costa F.B."/>
            <person name="Palmisano G."/>
            <person name="Labruna M.B."/>
            <person name="Sa-Nunes A."/>
            <person name="Ribeiro J.M.C."/>
            <person name="Fogaca A.C."/>
        </authorList>
    </citation>
    <scope>NUCLEOTIDE SEQUENCE</scope>
</reference>
<protein>
    <submittedName>
        <fullName evidence="1">Uncharacterized protein</fullName>
    </submittedName>
</protein>
<proteinExistence type="evidence at transcript level"/>
<accession>A0A1E1XVW3</accession>
<sequence length="281" mass="29421">MHAAPLAVFFVHTRDAVDAVSALRPHKAPGAAALVDTHTSATVEARDGALAVFTSWTIVTTSAGAGVFLDALSPIQALLSTDASLAVGSLVSDGAVALPRGDAGAAVHALWIAQRCCPAVAAHVSLGTLADLLGVAAAPIGALAITLRVWTVVSALLLQPQPDGCAAQVSAPLVLDPQTDSERSGSRHVAQARQEHLEHFRFARHLSFGLDGYQRVLEDRAVEGLQEVEVVIVVLVLTGLPGEVHRVHLGRDDRQVLLEVGVQDVGQHHAVQDGEDFHREA</sequence>
<reference evidence="1" key="1">
    <citation type="submission" date="2016-09" db="EMBL/GenBank/DDBJ databases">
        <authorList>
            <person name="Capua I."/>
            <person name="De Benedictis P."/>
            <person name="Joannis T."/>
            <person name="Lombin L.H."/>
            <person name="Cattoli G."/>
        </authorList>
    </citation>
    <scope>NUCLEOTIDE SEQUENCE</scope>
</reference>
<dbReference type="AlphaFoldDB" id="A0A1E1XVW3"/>
<dbReference type="EMBL" id="GFAA01000010">
    <property type="protein sequence ID" value="JAU03425.1"/>
    <property type="molecule type" value="mRNA"/>
</dbReference>
<organism evidence="1">
    <name type="scientific">Amblyomma sculptum</name>
    <name type="common">Tick</name>
    <dbReference type="NCBI Taxonomy" id="1581419"/>
    <lineage>
        <taxon>Eukaryota</taxon>
        <taxon>Metazoa</taxon>
        <taxon>Ecdysozoa</taxon>
        <taxon>Arthropoda</taxon>
        <taxon>Chelicerata</taxon>
        <taxon>Arachnida</taxon>
        <taxon>Acari</taxon>
        <taxon>Parasitiformes</taxon>
        <taxon>Ixodida</taxon>
        <taxon>Ixodoidea</taxon>
        <taxon>Ixodidae</taxon>
        <taxon>Amblyomminae</taxon>
        <taxon>Amblyomma</taxon>
    </lineage>
</organism>